<accession>A0A7Y9W680</accession>
<protein>
    <submittedName>
        <fullName evidence="2">Uncharacterized protein</fullName>
    </submittedName>
</protein>
<feature type="region of interest" description="Disordered" evidence="1">
    <location>
        <begin position="1"/>
        <end position="32"/>
    </location>
</feature>
<proteinExistence type="predicted"/>
<sequence length="32" mass="3737">MKNPQRINSQKMPPSEKDKTEQSRLIDLSLSH</sequence>
<reference evidence="2 3" key="1">
    <citation type="submission" date="2020-07" db="EMBL/GenBank/DDBJ databases">
        <title>Exploring microbial biodiversity for novel pathways involved in the catabolism of aromatic compounds derived from lignin.</title>
        <authorList>
            <person name="Elkins J."/>
        </authorList>
    </citation>
    <scope>NUCLEOTIDE SEQUENCE [LARGE SCALE GENOMIC DNA]</scope>
    <source>
        <strain evidence="2 3">H2C3B</strain>
    </source>
</reference>
<evidence type="ECO:0000313" key="2">
    <source>
        <dbReference type="EMBL" id="NYH14979.1"/>
    </source>
</evidence>
<organism evidence="2 3">
    <name type="scientific">Paraburkholderia bryophila</name>
    <dbReference type="NCBI Taxonomy" id="420952"/>
    <lineage>
        <taxon>Bacteria</taxon>
        <taxon>Pseudomonadati</taxon>
        <taxon>Pseudomonadota</taxon>
        <taxon>Betaproteobacteria</taxon>
        <taxon>Burkholderiales</taxon>
        <taxon>Burkholderiaceae</taxon>
        <taxon>Paraburkholderia</taxon>
    </lineage>
</organism>
<evidence type="ECO:0000313" key="3">
    <source>
        <dbReference type="Proteomes" id="UP000572540"/>
    </source>
</evidence>
<gene>
    <name evidence="2" type="ORF">GGD41_002207</name>
</gene>
<dbReference type="AlphaFoldDB" id="A0A7Y9W680"/>
<comment type="caution">
    <text evidence="2">The sequence shown here is derived from an EMBL/GenBank/DDBJ whole genome shotgun (WGS) entry which is preliminary data.</text>
</comment>
<dbReference type="EMBL" id="JACCAU010000001">
    <property type="protein sequence ID" value="NYH14979.1"/>
    <property type="molecule type" value="Genomic_DNA"/>
</dbReference>
<dbReference type="Proteomes" id="UP000572540">
    <property type="component" value="Unassembled WGS sequence"/>
</dbReference>
<feature type="compositionally biased region" description="Polar residues" evidence="1">
    <location>
        <begin position="1"/>
        <end position="12"/>
    </location>
</feature>
<name>A0A7Y9W680_9BURK</name>
<feature type="compositionally biased region" description="Basic and acidic residues" evidence="1">
    <location>
        <begin position="14"/>
        <end position="24"/>
    </location>
</feature>
<evidence type="ECO:0000256" key="1">
    <source>
        <dbReference type="SAM" id="MobiDB-lite"/>
    </source>
</evidence>